<evidence type="ECO:0000313" key="3">
    <source>
        <dbReference type="Proteomes" id="UP001283341"/>
    </source>
</evidence>
<keyword evidence="3" id="KW-1185">Reference proteome</keyword>
<dbReference type="AlphaFoldDB" id="A0AAE0HTW9"/>
<reference evidence="2" key="2">
    <citation type="submission" date="2023-06" db="EMBL/GenBank/DDBJ databases">
        <authorList>
            <consortium name="Lawrence Berkeley National Laboratory"/>
            <person name="Haridas S."/>
            <person name="Hensen N."/>
            <person name="Bonometti L."/>
            <person name="Westerberg I."/>
            <person name="Brannstrom I.O."/>
            <person name="Guillou S."/>
            <person name="Cros-Aarteil S."/>
            <person name="Calhoun S."/>
            <person name="Kuo A."/>
            <person name="Mondo S."/>
            <person name="Pangilinan J."/>
            <person name="Riley R."/>
            <person name="Labutti K."/>
            <person name="Andreopoulos B."/>
            <person name="Lipzen A."/>
            <person name="Chen C."/>
            <person name="Yanf M."/>
            <person name="Daum C."/>
            <person name="Ng V."/>
            <person name="Clum A."/>
            <person name="Steindorff A."/>
            <person name="Ohm R."/>
            <person name="Martin F."/>
            <person name="Silar P."/>
            <person name="Natvig D."/>
            <person name="Lalanne C."/>
            <person name="Gautier V."/>
            <person name="Ament-Velasquez S.L."/>
            <person name="Kruys A."/>
            <person name="Hutchinson M.I."/>
            <person name="Powell A.J."/>
            <person name="Barry K."/>
            <person name="Miller A.N."/>
            <person name="Grigoriev I.V."/>
            <person name="Debuchy R."/>
            <person name="Gladieux P."/>
            <person name="Thoren M.H."/>
            <person name="Johannesson H."/>
        </authorList>
    </citation>
    <scope>NUCLEOTIDE SEQUENCE</scope>
    <source>
        <strain evidence="2">CBS 118394</strain>
    </source>
</reference>
<feature type="compositionally biased region" description="Basic and acidic residues" evidence="1">
    <location>
        <begin position="97"/>
        <end position="119"/>
    </location>
</feature>
<evidence type="ECO:0000256" key="1">
    <source>
        <dbReference type="SAM" id="MobiDB-lite"/>
    </source>
</evidence>
<sequence length="357" mass="38492">MADSPFSTPKRKRDQLADDDKIPNLNSIAKFTFDPHGPAVEDGSMSPRSRVAHKFRGLTLEGGGGVTSGGSPAASTTSPKSEPRSISDALNHAFSAMHDDMQDGARKRVKLPDMHKSDADSSEPQAPAAAAKPPSEPNSTPPKASLMSSSEAAKPTTLTTPTKDHRPGAQRRQSPKAVQFAVDTAVVEQSETVANTGSTDASSSSVGSRRSHSPPPKLSSPRSRQRAGTPPLMSKSSNSSTNGLDSSDKPPVITDSVRASLTWHDDEITIYDPEDSDDDGTGINGIGFKPTPAIAYARTVRRRQQLAEYRKREEREARAKRNQRRRGSPVPGLVELKGKVERRRVRFMESATELMSF</sequence>
<feature type="region of interest" description="Disordered" evidence="1">
    <location>
        <begin position="307"/>
        <end position="334"/>
    </location>
</feature>
<comment type="caution">
    <text evidence="2">The sequence shown here is derived from an EMBL/GenBank/DDBJ whole genome shotgun (WGS) entry which is preliminary data.</text>
</comment>
<feature type="compositionally biased region" description="Low complexity" evidence="1">
    <location>
        <begin position="122"/>
        <end position="133"/>
    </location>
</feature>
<organism evidence="2 3">
    <name type="scientific">Apodospora peruviana</name>
    <dbReference type="NCBI Taxonomy" id="516989"/>
    <lineage>
        <taxon>Eukaryota</taxon>
        <taxon>Fungi</taxon>
        <taxon>Dikarya</taxon>
        <taxon>Ascomycota</taxon>
        <taxon>Pezizomycotina</taxon>
        <taxon>Sordariomycetes</taxon>
        <taxon>Sordariomycetidae</taxon>
        <taxon>Sordariales</taxon>
        <taxon>Lasiosphaeriaceae</taxon>
        <taxon>Apodospora</taxon>
    </lineage>
</organism>
<proteinExistence type="predicted"/>
<dbReference type="EMBL" id="JAUEDM010000008">
    <property type="protein sequence ID" value="KAK3312817.1"/>
    <property type="molecule type" value="Genomic_DNA"/>
</dbReference>
<feature type="compositionally biased region" description="Acidic residues" evidence="1">
    <location>
        <begin position="270"/>
        <end position="280"/>
    </location>
</feature>
<feature type="region of interest" description="Disordered" evidence="1">
    <location>
        <begin position="270"/>
        <end position="289"/>
    </location>
</feature>
<feature type="compositionally biased region" description="Low complexity" evidence="1">
    <location>
        <begin position="196"/>
        <end position="208"/>
    </location>
</feature>
<feature type="compositionally biased region" description="Low complexity" evidence="1">
    <location>
        <begin position="69"/>
        <end position="79"/>
    </location>
</feature>
<reference evidence="2" key="1">
    <citation type="journal article" date="2023" name="Mol. Phylogenet. Evol.">
        <title>Genome-scale phylogeny and comparative genomics of the fungal order Sordariales.</title>
        <authorList>
            <person name="Hensen N."/>
            <person name="Bonometti L."/>
            <person name="Westerberg I."/>
            <person name="Brannstrom I.O."/>
            <person name="Guillou S."/>
            <person name="Cros-Aarteil S."/>
            <person name="Calhoun S."/>
            <person name="Haridas S."/>
            <person name="Kuo A."/>
            <person name="Mondo S."/>
            <person name="Pangilinan J."/>
            <person name="Riley R."/>
            <person name="LaButti K."/>
            <person name="Andreopoulos B."/>
            <person name="Lipzen A."/>
            <person name="Chen C."/>
            <person name="Yan M."/>
            <person name="Daum C."/>
            <person name="Ng V."/>
            <person name="Clum A."/>
            <person name="Steindorff A."/>
            <person name="Ohm R.A."/>
            <person name="Martin F."/>
            <person name="Silar P."/>
            <person name="Natvig D.O."/>
            <person name="Lalanne C."/>
            <person name="Gautier V."/>
            <person name="Ament-Velasquez S.L."/>
            <person name="Kruys A."/>
            <person name="Hutchinson M.I."/>
            <person name="Powell A.J."/>
            <person name="Barry K."/>
            <person name="Miller A.N."/>
            <person name="Grigoriev I.V."/>
            <person name="Debuchy R."/>
            <person name="Gladieux P."/>
            <person name="Hiltunen Thoren M."/>
            <person name="Johannesson H."/>
        </authorList>
    </citation>
    <scope>NUCLEOTIDE SEQUENCE</scope>
    <source>
        <strain evidence="2">CBS 118394</strain>
    </source>
</reference>
<feature type="compositionally biased region" description="Low complexity" evidence="1">
    <location>
        <begin position="152"/>
        <end position="161"/>
    </location>
</feature>
<protein>
    <submittedName>
        <fullName evidence="2">Uncharacterized protein</fullName>
    </submittedName>
</protein>
<feature type="compositionally biased region" description="Low complexity" evidence="1">
    <location>
        <begin position="229"/>
        <end position="245"/>
    </location>
</feature>
<feature type="region of interest" description="Disordered" evidence="1">
    <location>
        <begin position="1"/>
        <end position="259"/>
    </location>
</feature>
<feature type="compositionally biased region" description="Basic and acidic residues" evidence="1">
    <location>
        <begin position="308"/>
        <end position="319"/>
    </location>
</feature>
<accession>A0AAE0HTW9</accession>
<evidence type="ECO:0000313" key="2">
    <source>
        <dbReference type="EMBL" id="KAK3312817.1"/>
    </source>
</evidence>
<name>A0AAE0HTW9_9PEZI</name>
<gene>
    <name evidence="2" type="ORF">B0H66DRAFT_381054</name>
</gene>
<dbReference type="Proteomes" id="UP001283341">
    <property type="component" value="Unassembled WGS sequence"/>
</dbReference>